<dbReference type="RefSeq" id="WP_121916553.1">
    <property type="nucleotide sequence ID" value="NZ_REFV01000003.1"/>
</dbReference>
<organism evidence="1 2">
    <name type="scientific">Dokdonia sinensis</name>
    <dbReference type="NCBI Taxonomy" id="2479847"/>
    <lineage>
        <taxon>Bacteria</taxon>
        <taxon>Pseudomonadati</taxon>
        <taxon>Bacteroidota</taxon>
        <taxon>Flavobacteriia</taxon>
        <taxon>Flavobacteriales</taxon>
        <taxon>Flavobacteriaceae</taxon>
        <taxon>Dokdonia</taxon>
    </lineage>
</organism>
<dbReference type="Gene3D" id="2.40.50.100">
    <property type="match status" value="1"/>
</dbReference>
<dbReference type="AlphaFoldDB" id="A0A3M0GNX6"/>
<dbReference type="GO" id="GO:1990281">
    <property type="term" value="C:efflux pump complex"/>
    <property type="evidence" value="ECO:0007669"/>
    <property type="project" value="TreeGrafter"/>
</dbReference>
<protein>
    <submittedName>
        <fullName evidence="1">HlyD family efflux transporter periplasmic adaptor subunit</fullName>
    </submittedName>
</protein>
<dbReference type="OrthoDB" id="1114717at2"/>
<dbReference type="Gene3D" id="2.40.30.170">
    <property type="match status" value="1"/>
</dbReference>
<name>A0A3M0GNX6_9FLAO</name>
<evidence type="ECO:0000313" key="2">
    <source>
        <dbReference type="Proteomes" id="UP000281985"/>
    </source>
</evidence>
<accession>A0A3M0GNX6</accession>
<proteinExistence type="predicted"/>
<dbReference type="GO" id="GO:0015562">
    <property type="term" value="F:efflux transmembrane transporter activity"/>
    <property type="evidence" value="ECO:0007669"/>
    <property type="project" value="TreeGrafter"/>
</dbReference>
<dbReference type="Proteomes" id="UP000281985">
    <property type="component" value="Unassembled WGS sequence"/>
</dbReference>
<reference evidence="1 2" key="1">
    <citation type="submission" date="2018-10" db="EMBL/GenBank/DDBJ databases">
        <title>Dokdonia luteus sp. nov., isolated from sea water.</title>
        <authorList>
            <person name="Zhou L.Y."/>
            <person name="Du Z.J."/>
        </authorList>
    </citation>
    <scope>NUCLEOTIDE SEQUENCE [LARGE SCALE GENOMIC DNA]</scope>
    <source>
        <strain evidence="1 2">SH27</strain>
    </source>
</reference>
<dbReference type="PANTHER" id="PTHR30469">
    <property type="entry name" value="MULTIDRUG RESISTANCE PROTEIN MDTA"/>
    <property type="match status" value="1"/>
</dbReference>
<dbReference type="EMBL" id="REFV01000003">
    <property type="protein sequence ID" value="RMB62919.1"/>
    <property type="molecule type" value="Genomic_DNA"/>
</dbReference>
<sequence length="378" mass="42035">MRKIILSLLGVLLIIGAYFASQAIVASNQRTRPKPKKVVKTVFVDTVKNGIVPINISANGNLVSQRRLELFSEVQGVLQKGSKLFKPGQTYSRGETLLSLNSSEYYATVQSQKSALYNQITAIMPDLRLDYPSAFVKWDTYLNNFDVNKTTPELPEITSEKERYFISGRNILTTYYNVKNLEQRLGKFRITAPFSGILTEALVTEGTLVRSGQKLGEFIDTSVYELEVAISKTYADLLKVGNEVQLNTIDGNKQYKGKVTRVNGNIDQASQTINAYIEVSDKELREGVYLEAVLQAKEETNAISIPRGLLQPENQLFAVRDSILDVIKVNPVYFSEKEVVVKGVPEGTAIVSKPVPGAYAGMLVKVYKGKENTQTQDN</sequence>
<gene>
    <name evidence="1" type="ORF">EAX61_04920</name>
</gene>
<dbReference type="SUPFAM" id="SSF111369">
    <property type="entry name" value="HlyD-like secretion proteins"/>
    <property type="match status" value="1"/>
</dbReference>
<evidence type="ECO:0000313" key="1">
    <source>
        <dbReference type="EMBL" id="RMB62919.1"/>
    </source>
</evidence>
<comment type="caution">
    <text evidence="1">The sequence shown here is derived from an EMBL/GenBank/DDBJ whole genome shotgun (WGS) entry which is preliminary data.</text>
</comment>
<keyword evidence="2" id="KW-1185">Reference proteome</keyword>
<dbReference type="Gene3D" id="1.10.287.470">
    <property type="entry name" value="Helix hairpin bin"/>
    <property type="match status" value="1"/>
</dbReference>